<dbReference type="GeneID" id="83880696"/>
<dbReference type="RefSeq" id="WP_058310753.1">
    <property type="nucleotide sequence ID" value="NZ_CYTW01000001.1"/>
</dbReference>
<keyword evidence="1" id="KW-1133">Transmembrane helix</keyword>
<keyword evidence="1" id="KW-0472">Membrane</keyword>
<reference evidence="3" key="1">
    <citation type="submission" date="2015-09" db="EMBL/GenBank/DDBJ databases">
        <authorList>
            <person name="Rodrigo-Torres Lidia"/>
            <person name="Arahal R.David."/>
        </authorList>
    </citation>
    <scope>NUCLEOTIDE SEQUENCE [LARGE SCALE GENOMIC DNA]</scope>
    <source>
        <strain evidence="3">CECT 7735</strain>
    </source>
</reference>
<dbReference type="AlphaFoldDB" id="A0A0P1I6S7"/>
<organism evidence="2 3">
    <name type="scientific">Shimia thalassica</name>
    <dbReference type="NCBI Taxonomy" id="1715693"/>
    <lineage>
        <taxon>Bacteria</taxon>
        <taxon>Pseudomonadati</taxon>
        <taxon>Pseudomonadota</taxon>
        <taxon>Alphaproteobacteria</taxon>
        <taxon>Rhodobacterales</taxon>
        <taxon>Roseobacteraceae</taxon>
    </lineage>
</organism>
<protein>
    <recommendedName>
        <fullName evidence="4">Yip1 domain protein</fullName>
    </recommendedName>
</protein>
<feature type="transmembrane region" description="Helical" evidence="1">
    <location>
        <begin position="31"/>
        <end position="49"/>
    </location>
</feature>
<dbReference type="EMBL" id="CYTW01000001">
    <property type="protein sequence ID" value="CUJ93627.1"/>
    <property type="molecule type" value="Genomic_DNA"/>
</dbReference>
<dbReference type="Proteomes" id="UP000051870">
    <property type="component" value="Unassembled WGS sequence"/>
</dbReference>
<feature type="transmembrane region" description="Helical" evidence="1">
    <location>
        <begin position="135"/>
        <end position="154"/>
    </location>
</feature>
<name>A0A0P1I6S7_9RHOB</name>
<accession>A0A0P1I6S7</accession>
<proteinExistence type="predicted"/>
<evidence type="ECO:0000256" key="1">
    <source>
        <dbReference type="SAM" id="Phobius"/>
    </source>
</evidence>
<evidence type="ECO:0000313" key="3">
    <source>
        <dbReference type="Proteomes" id="UP000051870"/>
    </source>
</evidence>
<keyword evidence="3" id="KW-1185">Reference proteome</keyword>
<evidence type="ECO:0008006" key="4">
    <source>
        <dbReference type="Google" id="ProtNLM"/>
    </source>
</evidence>
<keyword evidence="1" id="KW-0812">Transmembrane</keyword>
<feature type="transmembrane region" description="Helical" evidence="1">
    <location>
        <begin position="106"/>
        <end position="129"/>
    </location>
</feature>
<feature type="transmembrane region" description="Helical" evidence="1">
    <location>
        <begin position="69"/>
        <end position="94"/>
    </location>
</feature>
<sequence length="161" mass="17425">MSVIRDIAATYAGPHKVVDRHLAIGEREDRALVLVMAACLLFFVSSWPINARIAHLEGRELNPLLGGALMGWIFIAPLAFYTLSFVVGLVLSALGWKGGTYGSRIALFWALLASSPLVLIHGLVLGFAGPGMAQQAIGLIWVLVFFWFWSSGLMQAGRSAK</sequence>
<evidence type="ECO:0000313" key="2">
    <source>
        <dbReference type="EMBL" id="CUJ93627.1"/>
    </source>
</evidence>
<gene>
    <name evidence="2" type="ORF">PH7735_01645</name>
</gene>
<dbReference type="STRING" id="1715693.PH7735_01645"/>